<keyword evidence="1" id="KW-0472">Membrane</keyword>
<dbReference type="AlphaFoldDB" id="A0AAD8P0K6"/>
<gene>
    <name evidence="2" type="ORF">QVD17_00404</name>
</gene>
<evidence type="ECO:0000256" key="1">
    <source>
        <dbReference type="SAM" id="Phobius"/>
    </source>
</evidence>
<comment type="caution">
    <text evidence="2">The sequence shown here is derived from an EMBL/GenBank/DDBJ whole genome shotgun (WGS) entry which is preliminary data.</text>
</comment>
<keyword evidence="3" id="KW-1185">Reference proteome</keyword>
<keyword evidence="1" id="KW-1133">Transmembrane helix</keyword>
<accession>A0AAD8P0K6</accession>
<dbReference type="Proteomes" id="UP001229421">
    <property type="component" value="Unassembled WGS sequence"/>
</dbReference>
<reference evidence="2" key="1">
    <citation type="journal article" date="2023" name="bioRxiv">
        <title>Improved chromosome-level genome assembly for marigold (Tagetes erecta).</title>
        <authorList>
            <person name="Jiang F."/>
            <person name="Yuan L."/>
            <person name="Wang S."/>
            <person name="Wang H."/>
            <person name="Xu D."/>
            <person name="Wang A."/>
            <person name="Fan W."/>
        </authorList>
    </citation>
    <scope>NUCLEOTIDE SEQUENCE</scope>
    <source>
        <strain evidence="2">WSJ</strain>
        <tissue evidence="2">Leaf</tissue>
    </source>
</reference>
<name>A0AAD8P0K6_TARER</name>
<protein>
    <submittedName>
        <fullName evidence="2">Uncharacterized protein</fullName>
    </submittedName>
</protein>
<sequence>MTRSRWRHRNNLHILVFQRISQLGSVDLVKMERVTTENDCILEMSLSLRFHHHRRRRQNGKCTSSMFLCFRSSGSKNTDQRRNISRSNYLQLVRLLQGEIHFRSSGSNRCSSVTTITASPSLNGKRSEHLELCCFATVLFLAAAACPYVVHKAYVKPVQHVFALVAFPLVQK</sequence>
<proteinExistence type="predicted"/>
<evidence type="ECO:0000313" key="3">
    <source>
        <dbReference type="Proteomes" id="UP001229421"/>
    </source>
</evidence>
<dbReference type="EMBL" id="JAUHHV010000001">
    <property type="protein sequence ID" value="KAK1434655.1"/>
    <property type="molecule type" value="Genomic_DNA"/>
</dbReference>
<organism evidence="2 3">
    <name type="scientific">Tagetes erecta</name>
    <name type="common">African marigold</name>
    <dbReference type="NCBI Taxonomy" id="13708"/>
    <lineage>
        <taxon>Eukaryota</taxon>
        <taxon>Viridiplantae</taxon>
        <taxon>Streptophyta</taxon>
        <taxon>Embryophyta</taxon>
        <taxon>Tracheophyta</taxon>
        <taxon>Spermatophyta</taxon>
        <taxon>Magnoliopsida</taxon>
        <taxon>eudicotyledons</taxon>
        <taxon>Gunneridae</taxon>
        <taxon>Pentapetalae</taxon>
        <taxon>asterids</taxon>
        <taxon>campanulids</taxon>
        <taxon>Asterales</taxon>
        <taxon>Asteraceae</taxon>
        <taxon>Asteroideae</taxon>
        <taxon>Heliantheae alliance</taxon>
        <taxon>Tageteae</taxon>
        <taxon>Tagetes</taxon>
    </lineage>
</organism>
<feature type="transmembrane region" description="Helical" evidence="1">
    <location>
        <begin position="130"/>
        <end position="150"/>
    </location>
</feature>
<keyword evidence="1" id="KW-0812">Transmembrane</keyword>
<evidence type="ECO:0000313" key="2">
    <source>
        <dbReference type="EMBL" id="KAK1434655.1"/>
    </source>
</evidence>